<dbReference type="EMBL" id="WUUL01000001">
    <property type="protein sequence ID" value="MXQ52158.1"/>
    <property type="molecule type" value="Genomic_DNA"/>
</dbReference>
<evidence type="ECO:0000259" key="1">
    <source>
        <dbReference type="Pfam" id="PF00266"/>
    </source>
</evidence>
<dbReference type="PANTHER" id="PTHR43586">
    <property type="entry name" value="CYSTEINE DESULFURASE"/>
    <property type="match status" value="1"/>
</dbReference>
<accession>A0A6I4VP48</accession>
<proteinExistence type="predicted"/>
<comment type="caution">
    <text evidence="2">The sequence shown here is derived from an EMBL/GenBank/DDBJ whole genome shotgun (WGS) entry which is preliminary data.</text>
</comment>
<name>A0A6I4VP48_9BACL</name>
<dbReference type="PANTHER" id="PTHR43586:SF15">
    <property type="entry name" value="BLR3095 PROTEIN"/>
    <property type="match status" value="1"/>
</dbReference>
<protein>
    <submittedName>
        <fullName evidence="2">Aminotransferase class V-fold PLP-dependent enzyme</fullName>
    </submittedName>
</protein>
<dbReference type="RefSeq" id="WP_160799215.1">
    <property type="nucleotide sequence ID" value="NZ_WUUL01000001.1"/>
</dbReference>
<dbReference type="InterPro" id="IPR015422">
    <property type="entry name" value="PyrdxlP-dep_Trfase_small"/>
</dbReference>
<organism evidence="2 3">
    <name type="scientific">Shimazuella alba</name>
    <dbReference type="NCBI Taxonomy" id="2690964"/>
    <lineage>
        <taxon>Bacteria</taxon>
        <taxon>Bacillati</taxon>
        <taxon>Bacillota</taxon>
        <taxon>Bacilli</taxon>
        <taxon>Bacillales</taxon>
        <taxon>Thermoactinomycetaceae</taxon>
        <taxon>Shimazuella</taxon>
    </lineage>
</organism>
<evidence type="ECO:0000313" key="3">
    <source>
        <dbReference type="Proteomes" id="UP000430692"/>
    </source>
</evidence>
<feature type="domain" description="Aminotransferase class V" evidence="1">
    <location>
        <begin position="29"/>
        <end position="341"/>
    </location>
</feature>
<gene>
    <name evidence="2" type="ORF">GSM42_00025</name>
</gene>
<dbReference type="Proteomes" id="UP000430692">
    <property type="component" value="Unassembled WGS sequence"/>
</dbReference>
<dbReference type="Gene3D" id="3.90.1150.10">
    <property type="entry name" value="Aspartate Aminotransferase, domain 1"/>
    <property type="match status" value="1"/>
</dbReference>
<keyword evidence="2" id="KW-0032">Aminotransferase</keyword>
<keyword evidence="2" id="KW-0808">Transferase</keyword>
<dbReference type="SUPFAM" id="SSF53383">
    <property type="entry name" value="PLP-dependent transferases"/>
    <property type="match status" value="1"/>
</dbReference>
<dbReference type="GO" id="GO:0008483">
    <property type="term" value="F:transaminase activity"/>
    <property type="evidence" value="ECO:0007669"/>
    <property type="project" value="UniProtKB-KW"/>
</dbReference>
<dbReference type="Pfam" id="PF00266">
    <property type="entry name" value="Aminotran_5"/>
    <property type="match status" value="1"/>
</dbReference>
<keyword evidence="3" id="KW-1185">Reference proteome</keyword>
<dbReference type="InterPro" id="IPR000192">
    <property type="entry name" value="Aminotrans_V_dom"/>
</dbReference>
<dbReference type="Gene3D" id="3.40.640.10">
    <property type="entry name" value="Type I PLP-dependent aspartate aminotransferase-like (Major domain)"/>
    <property type="match status" value="1"/>
</dbReference>
<dbReference type="AlphaFoldDB" id="A0A6I4VP48"/>
<sequence length="376" mass="41839">MSLSNYRKEFPILSEKIHLGNCSQAPQSIPVLNAMDEYFQNWRKIGMDWDYWMTGVEQAKASFAKLIHAEVDEIAVVSCVSDAVTSIASTFPWQNRKKVITTEAEFPSVGHVWNSFAKKGLVDLAFISSDDGLYSPEQLDELLNEDTALVSLHHVGYYNGAKQDVKAFAKKAHEHGAKLFVDAYQSLGTCDINVKELDIDMLASGNLKYLLGIPGVAFLYVKRELAEQIEPAMTGWFGRVNPFYFDATHLDFAEGAKRFNTGTPPVIAAFAARGGMDFLLDVRMDRIEKRVLELSQFTLDGANKRGLEIASPLDTLKKGASTAIRVGDAHKVESYLAENQVIGSARADVIRLAPHFFTEEHEIDRALDLVVESLKQ</sequence>
<dbReference type="InterPro" id="IPR015421">
    <property type="entry name" value="PyrdxlP-dep_Trfase_major"/>
</dbReference>
<dbReference type="InterPro" id="IPR015424">
    <property type="entry name" value="PyrdxlP-dep_Trfase"/>
</dbReference>
<evidence type="ECO:0000313" key="2">
    <source>
        <dbReference type="EMBL" id="MXQ52158.1"/>
    </source>
</evidence>
<reference evidence="2 3" key="1">
    <citation type="submission" date="2019-12" db="EMBL/GenBank/DDBJ databases">
        <title>Whole-genome analyses of novel actinobacteria.</title>
        <authorList>
            <person name="Sahin N."/>
            <person name="Saygin H."/>
        </authorList>
    </citation>
    <scope>NUCLEOTIDE SEQUENCE [LARGE SCALE GENOMIC DNA]</scope>
    <source>
        <strain evidence="2 3">KC615</strain>
    </source>
</reference>